<dbReference type="InterPro" id="IPR009057">
    <property type="entry name" value="Homeodomain-like_sf"/>
</dbReference>
<feature type="domain" description="HTH araC/xylS-type" evidence="4">
    <location>
        <begin position="187"/>
        <end position="285"/>
    </location>
</feature>
<dbReference type="HOGENOM" id="CLU_000445_88_2_10"/>
<evidence type="ECO:0000256" key="1">
    <source>
        <dbReference type="ARBA" id="ARBA00023015"/>
    </source>
</evidence>
<dbReference type="GO" id="GO:0043565">
    <property type="term" value="F:sequence-specific DNA binding"/>
    <property type="evidence" value="ECO:0007669"/>
    <property type="project" value="InterPro"/>
</dbReference>
<evidence type="ECO:0000256" key="3">
    <source>
        <dbReference type="ARBA" id="ARBA00023163"/>
    </source>
</evidence>
<dbReference type="PANTHER" id="PTHR43280">
    <property type="entry name" value="ARAC-FAMILY TRANSCRIPTIONAL REGULATOR"/>
    <property type="match status" value="1"/>
</dbReference>
<dbReference type="OrthoDB" id="1372329at2"/>
<dbReference type="Pfam" id="PF12833">
    <property type="entry name" value="HTH_18"/>
    <property type="match status" value="1"/>
</dbReference>
<proteinExistence type="predicted"/>
<dbReference type="InterPro" id="IPR037923">
    <property type="entry name" value="HTH-like"/>
</dbReference>
<evidence type="ECO:0000259" key="4">
    <source>
        <dbReference type="PROSITE" id="PS01124"/>
    </source>
</evidence>
<name>F3ZNG2_9BACE</name>
<evidence type="ECO:0000313" key="6">
    <source>
        <dbReference type="Proteomes" id="UP000018439"/>
    </source>
</evidence>
<gene>
    <name evidence="5" type="ORF">Bcop_1303</name>
</gene>
<dbReference type="SUPFAM" id="SSF51215">
    <property type="entry name" value="Regulatory protein AraC"/>
    <property type="match status" value="1"/>
</dbReference>
<evidence type="ECO:0000256" key="2">
    <source>
        <dbReference type="ARBA" id="ARBA00023125"/>
    </source>
</evidence>
<evidence type="ECO:0000313" key="5">
    <source>
        <dbReference type="EMBL" id="EGJ71502.1"/>
    </source>
</evidence>
<keyword evidence="3" id="KW-0804">Transcription</keyword>
<dbReference type="GO" id="GO:0003700">
    <property type="term" value="F:DNA-binding transcription factor activity"/>
    <property type="evidence" value="ECO:0007669"/>
    <property type="project" value="InterPro"/>
</dbReference>
<dbReference type="SUPFAM" id="SSF46689">
    <property type="entry name" value="Homeodomain-like"/>
    <property type="match status" value="1"/>
</dbReference>
<dbReference type="EMBL" id="CM001167">
    <property type="protein sequence ID" value="EGJ71502.1"/>
    <property type="molecule type" value="Genomic_DNA"/>
</dbReference>
<dbReference type="PANTHER" id="PTHR43280:SF32">
    <property type="entry name" value="TRANSCRIPTIONAL REGULATORY PROTEIN"/>
    <property type="match status" value="1"/>
</dbReference>
<protein>
    <submittedName>
        <fullName evidence="5">Transcriptional regulator, AraC family</fullName>
    </submittedName>
</protein>
<dbReference type="Proteomes" id="UP000018439">
    <property type="component" value="Chromosome"/>
</dbReference>
<reference evidence="5 6" key="1">
    <citation type="journal article" date="2011" name="Stand. Genomic Sci.">
        <title>Non-contiguous finished genome sequence of Bacteroides coprosuis type strain (PC139).</title>
        <authorList>
            <person name="Land M."/>
            <person name="Held B."/>
            <person name="Gronow S."/>
            <person name="Abt B."/>
            <person name="Lucas S."/>
            <person name="Del Rio T.G."/>
            <person name="Nolan M."/>
            <person name="Tice H."/>
            <person name="Cheng J.F."/>
            <person name="Pitluck S."/>
            <person name="Liolios K."/>
            <person name="Pagani I."/>
            <person name="Ivanova N."/>
            <person name="Mavromatis K."/>
            <person name="Mikhailova N."/>
            <person name="Pati A."/>
            <person name="Tapia R."/>
            <person name="Han C."/>
            <person name="Goodwin L."/>
            <person name="Chen A."/>
            <person name="Palaniappan K."/>
            <person name="Hauser L."/>
            <person name="Brambilla E.M."/>
            <person name="Rohde M."/>
            <person name="Goker M."/>
            <person name="Detter J.C."/>
            <person name="Woyke T."/>
            <person name="Bristow J."/>
            <person name="Eisen J.A."/>
            <person name="Markowitz V."/>
            <person name="Hugenholtz P."/>
            <person name="Kyrpides N.C."/>
            <person name="Klenk H.P."/>
            <person name="Lapidus A."/>
        </authorList>
    </citation>
    <scope>NUCLEOTIDE SEQUENCE [LARGE SCALE GENOMIC DNA]</scope>
    <source>
        <strain evidence="5 6">DSM 18011</strain>
    </source>
</reference>
<sequence length="287" mass="32653">MASKINLDFDFPQVDLPSNVLAWHNITEDLLNLYKQACKLKAGIFALCLKGSMKVTINLIDYTVKEGDFITLLPGTIIQFKEAISPVKMSFIGFSANTISQVNLMEIAATSYHKMVEKPIIHVEGHLLKHLEDFLTLWSNVSNDEKMQIHPSIIHHSMCAILIGVVNMYDTRPYEPIARNRQEEIYRDLLHLITQNYTKQRRAQFYAKKLDLTPQHLSTTVRQVTGGTVLDLIASVVIMDAKAKLKSTNMSVQEIAYALNFPTASFFGKYFKRYVGMSPLSYKQMND</sequence>
<dbReference type="Gene3D" id="1.10.10.60">
    <property type="entry name" value="Homeodomain-like"/>
    <property type="match status" value="1"/>
</dbReference>
<keyword evidence="2" id="KW-0238">DNA-binding</keyword>
<dbReference type="STRING" id="679937.Bcop_1303"/>
<dbReference type="PROSITE" id="PS01124">
    <property type="entry name" value="HTH_ARAC_FAMILY_2"/>
    <property type="match status" value="1"/>
</dbReference>
<dbReference type="AlphaFoldDB" id="F3ZNG2"/>
<accession>F3ZNG2</accession>
<organism evidence="5 6">
    <name type="scientific">Bacteroides coprosuis DSM 18011</name>
    <dbReference type="NCBI Taxonomy" id="679937"/>
    <lineage>
        <taxon>Bacteria</taxon>
        <taxon>Pseudomonadati</taxon>
        <taxon>Bacteroidota</taxon>
        <taxon>Bacteroidia</taxon>
        <taxon>Bacteroidales</taxon>
        <taxon>Bacteroidaceae</taxon>
        <taxon>Bacteroides</taxon>
    </lineage>
</organism>
<dbReference type="SMART" id="SM00342">
    <property type="entry name" value="HTH_ARAC"/>
    <property type="match status" value="1"/>
</dbReference>
<dbReference type="InterPro" id="IPR018060">
    <property type="entry name" value="HTH_AraC"/>
</dbReference>
<dbReference type="eggNOG" id="COG2207">
    <property type="taxonomic scope" value="Bacteria"/>
</dbReference>
<keyword evidence="6" id="KW-1185">Reference proteome</keyword>
<keyword evidence="1" id="KW-0805">Transcription regulation</keyword>